<reference evidence="2" key="1">
    <citation type="journal article" date="2019" name="Int. J. Syst. Evol. Microbiol.">
        <title>The Global Catalogue of Microorganisms (GCM) 10K type strain sequencing project: providing services to taxonomists for standard genome sequencing and annotation.</title>
        <authorList>
            <consortium name="The Broad Institute Genomics Platform"/>
            <consortium name="The Broad Institute Genome Sequencing Center for Infectious Disease"/>
            <person name="Wu L."/>
            <person name="Ma J."/>
        </authorList>
    </citation>
    <scope>NUCLEOTIDE SEQUENCE [LARGE SCALE GENOMIC DNA]</scope>
    <source>
        <strain evidence="2">CCUG 56608</strain>
    </source>
</reference>
<gene>
    <name evidence="1" type="ORF">ACFQ19_12445</name>
</gene>
<sequence>MYGGFYDGEYILLGTVVIPETQSYISDEPIRKYEYMGYRNMLLDDNHIIGYQPIGLSDEMGL</sequence>
<name>A0ABW3NGL5_9BACI</name>
<proteinExistence type="predicted"/>
<comment type="caution">
    <text evidence="1">The sequence shown here is derived from an EMBL/GenBank/DDBJ whole genome shotgun (WGS) entry which is preliminary data.</text>
</comment>
<organism evidence="1 2">
    <name type="scientific">Oceanobacillus locisalsi</name>
    <dbReference type="NCBI Taxonomy" id="546107"/>
    <lineage>
        <taxon>Bacteria</taxon>
        <taxon>Bacillati</taxon>
        <taxon>Bacillota</taxon>
        <taxon>Bacilli</taxon>
        <taxon>Bacillales</taxon>
        <taxon>Bacillaceae</taxon>
        <taxon>Oceanobacillus</taxon>
    </lineage>
</organism>
<keyword evidence="2" id="KW-1185">Reference proteome</keyword>
<protein>
    <recommendedName>
        <fullName evidence="3">YopX protein domain-containing protein</fullName>
    </recommendedName>
</protein>
<evidence type="ECO:0000313" key="2">
    <source>
        <dbReference type="Proteomes" id="UP001597041"/>
    </source>
</evidence>
<accession>A0ABW3NGL5</accession>
<dbReference type="EMBL" id="JBHTKK010000015">
    <property type="protein sequence ID" value="MFD1066837.1"/>
    <property type="molecule type" value="Genomic_DNA"/>
</dbReference>
<dbReference type="Proteomes" id="UP001597041">
    <property type="component" value="Unassembled WGS sequence"/>
</dbReference>
<dbReference type="RefSeq" id="WP_379592539.1">
    <property type="nucleotide sequence ID" value="NZ_JBHTKK010000015.1"/>
</dbReference>
<evidence type="ECO:0000313" key="1">
    <source>
        <dbReference type="EMBL" id="MFD1066837.1"/>
    </source>
</evidence>
<evidence type="ECO:0008006" key="3">
    <source>
        <dbReference type="Google" id="ProtNLM"/>
    </source>
</evidence>